<evidence type="ECO:0000313" key="1">
    <source>
        <dbReference type="EMBL" id="GFO12273.1"/>
    </source>
</evidence>
<comment type="caution">
    <text evidence="1">The sequence shown here is derived from an EMBL/GenBank/DDBJ whole genome shotgun (WGS) entry which is preliminary data.</text>
</comment>
<dbReference type="AlphaFoldDB" id="A0AAV4AZI4"/>
<organism evidence="1 2">
    <name type="scientific">Plakobranchus ocellatus</name>
    <dbReference type="NCBI Taxonomy" id="259542"/>
    <lineage>
        <taxon>Eukaryota</taxon>
        <taxon>Metazoa</taxon>
        <taxon>Spiralia</taxon>
        <taxon>Lophotrochozoa</taxon>
        <taxon>Mollusca</taxon>
        <taxon>Gastropoda</taxon>
        <taxon>Heterobranchia</taxon>
        <taxon>Euthyneura</taxon>
        <taxon>Panpulmonata</taxon>
        <taxon>Sacoglossa</taxon>
        <taxon>Placobranchoidea</taxon>
        <taxon>Plakobranchidae</taxon>
        <taxon>Plakobranchus</taxon>
    </lineage>
</organism>
<keyword evidence="2" id="KW-1185">Reference proteome</keyword>
<evidence type="ECO:0000313" key="2">
    <source>
        <dbReference type="Proteomes" id="UP000735302"/>
    </source>
</evidence>
<reference evidence="1 2" key="1">
    <citation type="journal article" date="2021" name="Elife">
        <title>Chloroplast acquisition without the gene transfer in kleptoplastic sea slugs, Plakobranchus ocellatus.</title>
        <authorList>
            <person name="Maeda T."/>
            <person name="Takahashi S."/>
            <person name="Yoshida T."/>
            <person name="Shimamura S."/>
            <person name="Takaki Y."/>
            <person name="Nagai Y."/>
            <person name="Toyoda A."/>
            <person name="Suzuki Y."/>
            <person name="Arimoto A."/>
            <person name="Ishii H."/>
            <person name="Satoh N."/>
            <person name="Nishiyama T."/>
            <person name="Hasebe M."/>
            <person name="Maruyama T."/>
            <person name="Minagawa J."/>
            <person name="Obokata J."/>
            <person name="Shigenobu S."/>
        </authorList>
    </citation>
    <scope>NUCLEOTIDE SEQUENCE [LARGE SCALE GENOMIC DNA]</scope>
</reference>
<name>A0AAV4AZI4_9GAST</name>
<gene>
    <name evidence="1" type="ORF">PoB_003877800</name>
</gene>
<protein>
    <submittedName>
        <fullName evidence="1">Uncharacterized protein</fullName>
    </submittedName>
</protein>
<accession>A0AAV4AZI4</accession>
<sequence length="77" mass="8585">MKEKDGRKTSMDGLMWKSNAAIKRGVDGKEDNEFAMRAVATPLSPVGAPPPVLWPDGRPESLRSLRIGCTRELNHYF</sequence>
<dbReference type="EMBL" id="BLXT01004391">
    <property type="protein sequence ID" value="GFO12273.1"/>
    <property type="molecule type" value="Genomic_DNA"/>
</dbReference>
<proteinExistence type="predicted"/>
<dbReference type="Proteomes" id="UP000735302">
    <property type="component" value="Unassembled WGS sequence"/>
</dbReference>